<comment type="caution">
    <text evidence="2">The sequence shown here is derived from an EMBL/GenBank/DDBJ whole genome shotgun (WGS) entry which is preliminary data.</text>
</comment>
<name>A0ABN9T6I6_9DINO</name>
<feature type="region of interest" description="Disordered" evidence="1">
    <location>
        <begin position="153"/>
        <end position="230"/>
    </location>
</feature>
<gene>
    <name evidence="2" type="ORF">PCOR1329_LOCUS36054</name>
</gene>
<dbReference type="Proteomes" id="UP001189429">
    <property type="component" value="Unassembled WGS sequence"/>
</dbReference>
<feature type="region of interest" description="Disordered" evidence="1">
    <location>
        <begin position="1"/>
        <end position="31"/>
    </location>
</feature>
<reference evidence="2" key="1">
    <citation type="submission" date="2023-10" db="EMBL/GenBank/DDBJ databases">
        <authorList>
            <person name="Chen Y."/>
            <person name="Shah S."/>
            <person name="Dougan E. K."/>
            <person name="Thang M."/>
            <person name="Chan C."/>
        </authorList>
    </citation>
    <scope>NUCLEOTIDE SEQUENCE [LARGE SCALE GENOMIC DNA]</scope>
</reference>
<feature type="compositionally biased region" description="Pro residues" evidence="1">
    <location>
        <begin position="1"/>
        <end position="11"/>
    </location>
</feature>
<proteinExistence type="predicted"/>
<accession>A0ABN9T6I6</accession>
<sequence length="230" mass="23794">SFGSGRPPPLPAVLGARPPSGRRGASPADARGHALRGGQLILLLARAANGGVMGTPSGSKNQTVFDDRLERRARDDFDGGAYWGPGVEGADSSAYIRKTVELKAAKRLEAEEINEFYEGRNEVRIEQKINRFEQLKPKAAAVGPSAANHIKKVPSFIRTKSKESNAADEEAPAKKARTAEAAADGGAPAPAPAGEPAGGAPAEAKAPGAAALGGLLSYGSDDSDEEEDDE</sequence>
<feature type="compositionally biased region" description="Acidic residues" evidence="1">
    <location>
        <begin position="221"/>
        <end position="230"/>
    </location>
</feature>
<evidence type="ECO:0008006" key="4">
    <source>
        <dbReference type="Google" id="ProtNLM"/>
    </source>
</evidence>
<dbReference type="EMBL" id="CAUYUJ010014394">
    <property type="protein sequence ID" value="CAK0840672.1"/>
    <property type="molecule type" value="Genomic_DNA"/>
</dbReference>
<protein>
    <recommendedName>
        <fullName evidence="4">FAM192A/Fyv6 N-terminal domain-containing protein</fullName>
    </recommendedName>
</protein>
<evidence type="ECO:0000313" key="3">
    <source>
        <dbReference type="Proteomes" id="UP001189429"/>
    </source>
</evidence>
<evidence type="ECO:0000256" key="1">
    <source>
        <dbReference type="SAM" id="MobiDB-lite"/>
    </source>
</evidence>
<organism evidence="2 3">
    <name type="scientific">Prorocentrum cordatum</name>
    <dbReference type="NCBI Taxonomy" id="2364126"/>
    <lineage>
        <taxon>Eukaryota</taxon>
        <taxon>Sar</taxon>
        <taxon>Alveolata</taxon>
        <taxon>Dinophyceae</taxon>
        <taxon>Prorocentrales</taxon>
        <taxon>Prorocentraceae</taxon>
        <taxon>Prorocentrum</taxon>
    </lineage>
</organism>
<feature type="non-terminal residue" evidence="2">
    <location>
        <position position="1"/>
    </location>
</feature>
<evidence type="ECO:0000313" key="2">
    <source>
        <dbReference type="EMBL" id="CAK0840672.1"/>
    </source>
</evidence>
<keyword evidence="3" id="KW-1185">Reference proteome</keyword>
<feature type="compositionally biased region" description="Low complexity" evidence="1">
    <location>
        <begin position="179"/>
        <end position="220"/>
    </location>
</feature>